<feature type="region of interest" description="Disordered" evidence="5">
    <location>
        <begin position="220"/>
        <end position="245"/>
    </location>
</feature>
<evidence type="ECO:0000256" key="5">
    <source>
        <dbReference type="SAM" id="MobiDB-lite"/>
    </source>
</evidence>
<comment type="caution">
    <text evidence="7">The sequence shown here is derived from an EMBL/GenBank/DDBJ whole genome shotgun (WGS) entry which is preliminary data.</text>
</comment>
<dbReference type="PROSITE" id="PS00092">
    <property type="entry name" value="N6_MTASE"/>
    <property type="match status" value="1"/>
</dbReference>
<dbReference type="EMBL" id="NBVN01000007">
    <property type="protein sequence ID" value="PUA31733.1"/>
    <property type="molecule type" value="Genomic_DNA"/>
</dbReference>
<dbReference type="Proteomes" id="UP000244093">
    <property type="component" value="Unassembled WGS sequence"/>
</dbReference>
<dbReference type="PRINTS" id="PR00506">
    <property type="entry name" value="D21N6MTFRASE"/>
</dbReference>
<dbReference type="GO" id="GO:0032259">
    <property type="term" value="P:methylation"/>
    <property type="evidence" value="ECO:0007669"/>
    <property type="project" value="UniProtKB-KW"/>
</dbReference>
<dbReference type="GO" id="GO:0003677">
    <property type="term" value="F:DNA binding"/>
    <property type="evidence" value="ECO:0007669"/>
    <property type="project" value="InterPro"/>
</dbReference>
<evidence type="ECO:0000256" key="1">
    <source>
        <dbReference type="ARBA" id="ARBA00006594"/>
    </source>
</evidence>
<keyword evidence="2 7" id="KW-0489">Methyltransferase</keyword>
<dbReference type="GO" id="GO:0008170">
    <property type="term" value="F:N-methyltransferase activity"/>
    <property type="evidence" value="ECO:0007669"/>
    <property type="project" value="InterPro"/>
</dbReference>
<dbReference type="PANTHER" id="PTHR13370">
    <property type="entry name" value="RNA METHYLASE-RELATED"/>
    <property type="match status" value="1"/>
</dbReference>
<dbReference type="InterPro" id="IPR029063">
    <property type="entry name" value="SAM-dependent_MTases_sf"/>
</dbReference>
<evidence type="ECO:0000256" key="3">
    <source>
        <dbReference type="ARBA" id="ARBA00022679"/>
    </source>
</evidence>
<dbReference type="InterPro" id="IPR002941">
    <property type="entry name" value="DNA_methylase_N4/N6"/>
</dbReference>
<comment type="similarity">
    <text evidence="1">Belongs to the N(4)/N(6)-methyltransferase family.</text>
</comment>
<dbReference type="InterPro" id="IPR002295">
    <property type="entry name" value="N4/N6-MTase_EcoPI_Mod-like"/>
</dbReference>
<gene>
    <name evidence="7" type="ORF">B7O98_08805</name>
</gene>
<dbReference type="InterPro" id="IPR002052">
    <property type="entry name" value="DNA_methylase_N6_adenine_CS"/>
</dbReference>
<dbReference type="CDD" id="cd02440">
    <property type="entry name" value="AdoMet_MTases"/>
    <property type="match status" value="1"/>
</dbReference>
<evidence type="ECO:0000256" key="2">
    <source>
        <dbReference type="ARBA" id="ARBA00022603"/>
    </source>
</evidence>
<keyword evidence="4" id="KW-0949">S-adenosyl-L-methionine</keyword>
<evidence type="ECO:0000256" key="4">
    <source>
        <dbReference type="ARBA" id="ARBA00022691"/>
    </source>
</evidence>
<organism evidence="7 8">
    <name type="scientific">Zestosphaera tikiterensis</name>
    <dbReference type="NCBI Taxonomy" id="1973259"/>
    <lineage>
        <taxon>Archaea</taxon>
        <taxon>Thermoproteota</taxon>
        <taxon>Thermoprotei</taxon>
        <taxon>Desulfurococcales</taxon>
        <taxon>Desulfurococcaceae</taxon>
        <taxon>Zestosphaera</taxon>
    </lineage>
</organism>
<dbReference type="PANTHER" id="PTHR13370:SF24">
    <property type="entry name" value="TYPE III RESTRICTION-MODIFICATION ENZYME STYLTI MOD SUBUNIT"/>
    <property type="match status" value="1"/>
</dbReference>
<name>A0A2R7Y2M8_9CREN</name>
<dbReference type="Gene3D" id="3.40.50.150">
    <property type="entry name" value="Vaccinia Virus protein VP39"/>
    <property type="match status" value="1"/>
</dbReference>
<evidence type="ECO:0000313" key="8">
    <source>
        <dbReference type="Proteomes" id="UP000244093"/>
    </source>
</evidence>
<protein>
    <submittedName>
        <fullName evidence="7">Site-specific DNA-methyltransferase</fullName>
    </submittedName>
</protein>
<dbReference type="AlphaFoldDB" id="A0A2R7Y2M8"/>
<accession>A0A2R7Y2M8</accession>
<evidence type="ECO:0000259" key="6">
    <source>
        <dbReference type="Pfam" id="PF01555"/>
    </source>
</evidence>
<dbReference type="SUPFAM" id="SSF53335">
    <property type="entry name" value="S-adenosyl-L-methionine-dependent methyltransferases"/>
    <property type="match status" value="1"/>
</dbReference>
<feature type="domain" description="DNA methylase N-4/N-6" evidence="6">
    <location>
        <begin position="69"/>
        <end position="361"/>
    </location>
</feature>
<evidence type="ECO:0000313" key="7">
    <source>
        <dbReference type="EMBL" id="PUA31733.1"/>
    </source>
</evidence>
<sequence length="396" mass="45872">MHLVRLTYPGKISKEELYKIVQPAELKVVKEFRVGKPLIDDGWRNMLILGDNLPVLKALLQDDRIRGKVRLIYIDPPFGTGSIYRGKRHISASSEDEIAYQDMSLSPEYLEFLRRRLIFLYNLLAEDGSIYVHMDVDAIHYVKVLMDEIFGIENFANDIARVKCNPKNFERRAYGNIRDSILFYAKNYGKNVWNEPREPYTEEEIERLFPKVDKDGRRYTTVPLHAPGETKNGPTGQSWRGIKPPPGRHWRYPPEVLDELDRRGLIEWSSTGNPRLKIYADEYVKRGKRIQDVWLNYKDPVYPEYPTEKNLEMVMKIVEVSSNVGDIVLDAFCGSGTLAVAAEKLGRKWICIDISPLAIEIGLKRILELKTYRPFVLVNATGRELPERLRKFLEGI</sequence>
<proteinExistence type="inferred from homology"/>
<reference evidence="7 8" key="1">
    <citation type="journal article" date="2018" name="Syst. Appl. Microbiol.">
        <title>A new symbiotic nanoarchaeote (Candidatus Nanoclepta minutus) and its host (Zestosphaera tikiterensis gen. nov., sp. nov.) from a New Zealand hot spring.</title>
        <authorList>
            <person name="St John E."/>
            <person name="Liu Y."/>
            <person name="Podar M."/>
            <person name="Stott M.B."/>
            <person name="Meneghin J."/>
            <person name="Chen Z."/>
            <person name="Lagutin K."/>
            <person name="Mitchell K."/>
            <person name="Reysenbach A.L."/>
        </authorList>
    </citation>
    <scope>NUCLEOTIDE SEQUENCE [LARGE SCALE GENOMIC DNA]</scope>
    <source>
        <strain evidence="7">NZ3</strain>
    </source>
</reference>
<dbReference type="Pfam" id="PF01555">
    <property type="entry name" value="N6_N4_Mtase"/>
    <property type="match status" value="1"/>
</dbReference>
<dbReference type="GO" id="GO:0005737">
    <property type="term" value="C:cytoplasm"/>
    <property type="evidence" value="ECO:0007669"/>
    <property type="project" value="TreeGrafter"/>
</dbReference>
<keyword evidence="3 7" id="KW-0808">Transferase</keyword>